<name>A0A6B0YPU9_9CHLR</name>
<protein>
    <recommendedName>
        <fullName evidence="1">Schlafen AlbA-2 domain-containing protein</fullName>
    </recommendedName>
</protein>
<comment type="caution">
    <text evidence="2">The sequence shown here is derived from an EMBL/GenBank/DDBJ whole genome shotgun (WGS) entry which is preliminary data.</text>
</comment>
<dbReference type="AlphaFoldDB" id="A0A6B0YPU9"/>
<accession>A0A6B0YPU9</accession>
<evidence type="ECO:0000259" key="1">
    <source>
        <dbReference type="Pfam" id="PF04326"/>
    </source>
</evidence>
<organism evidence="2">
    <name type="scientific">Caldilineaceae bacterium SB0664_bin_27</name>
    <dbReference type="NCBI Taxonomy" id="2605260"/>
    <lineage>
        <taxon>Bacteria</taxon>
        <taxon>Bacillati</taxon>
        <taxon>Chloroflexota</taxon>
        <taxon>Caldilineae</taxon>
        <taxon>Caldilineales</taxon>
        <taxon>Caldilineaceae</taxon>
    </lineage>
</organism>
<proteinExistence type="predicted"/>
<dbReference type="PANTHER" id="PTHR30595:SF6">
    <property type="entry name" value="SCHLAFEN ALBA-2 DOMAIN-CONTAINING PROTEIN"/>
    <property type="match status" value="1"/>
</dbReference>
<dbReference type="EMBL" id="VXRG01000052">
    <property type="protein sequence ID" value="MXY92970.1"/>
    <property type="molecule type" value="Genomic_DNA"/>
</dbReference>
<dbReference type="InterPro" id="IPR038461">
    <property type="entry name" value="Schlafen_AlbA_2_dom_sf"/>
</dbReference>
<gene>
    <name evidence="2" type="ORF">F4Y42_05915</name>
</gene>
<dbReference type="InterPro" id="IPR038475">
    <property type="entry name" value="RecG_C_sf"/>
</dbReference>
<dbReference type="PANTHER" id="PTHR30595">
    <property type="entry name" value="GLPR-RELATED TRANSCRIPTIONAL REPRESSOR"/>
    <property type="match status" value="1"/>
</dbReference>
<feature type="domain" description="Schlafen AlbA-2" evidence="1">
    <location>
        <begin position="22"/>
        <end position="141"/>
    </location>
</feature>
<dbReference type="Pfam" id="PF13749">
    <property type="entry name" value="HATPase_c_4"/>
    <property type="match status" value="1"/>
</dbReference>
<evidence type="ECO:0000313" key="2">
    <source>
        <dbReference type="EMBL" id="MXY92970.1"/>
    </source>
</evidence>
<dbReference type="Gene3D" id="3.30.950.30">
    <property type="entry name" value="Schlafen, AAA domain"/>
    <property type="match status" value="1"/>
</dbReference>
<sequence length="589" mass="64715">MEILTKLNFSDTDIRRRLRLGEDSRFEFKQFEFRGNRPVAPDRTDLADELAAFANGNGGVLFCGVTDSGHIQGMTRAQLDAVERMVVDICSDTVKPSIEIDTMRLELEEKSFLAVEVAAGYALHISPGGSYRRVGSSKRKMMSDDQLRLAQLRAQARYVWFDKQPVPGTGFGTLEESLWRPLLSVRGSADPELALTKVGLLSEREDGPQLATVAGILLCSQHPEEWLPNACITATTYRGTNRASGQVDAQTIVGPLNQQISEAVAFAIRNMRVSAHKNPGRIDLPQFSERAIFEAVVNAVAHRDYSIRGSRIRLSVFSDRLEIQSPGALPNSLTVANIADRQATRNELLVSVLGRMQIGEVRGRGDRQYFMERRGDGVPIIQRETLKVSGRPADFRIVDDAELLVILPSAPLEPSAAQVLIAVRDAKGPLRGVDVLVLFPNHTWQRATSDEEGMASVSLHTTELPMTVFAAAEEYAAHLEHDWTPSQRALVIEMNELPGGGSVIFPEGTGTLPGLKGRLNPIRDTHDRTYLYTSNVAVNQGAPQPVSFLLHENLLLTDAVGSELLAKFVEVAGRSALVQFSSHQQPREG</sequence>
<dbReference type="InterPro" id="IPR007421">
    <property type="entry name" value="Schlafen_AlbA_2_dom"/>
</dbReference>
<dbReference type="Pfam" id="PF04326">
    <property type="entry name" value="SLFN_AlbA_2"/>
    <property type="match status" value="1"/>
</dbReference>
<reference evidence="2" key="1">
    <citation type="submission" date="2019-09" db="EMBL/GenBank/DDBJ databases">
        <title>Characterisation of the sponge microbiome using genome-centric metagenomics.</title>
        <authorList>
            <person name="Engelberts J.P."/>
            <person name="Robbins S.J."/>
            <person name="De Goeij J.M."/>
            <person name="Aranda M."/>
            <person name="Bell S.C."/>
            <person name="Webster N.S."/>
        </authorList>
    </citation>
    <scope>NUCLEOTIDE SEQUENCE</scope>
    <source>
        <strain evidence="2">SB0664_bin_27</strain>
    </source>
</reference>
<dbReference type="Gene3D" id="3.30.565.60">
    <property type="match status" value="1"/>
</dbReference>